<protein>
    <submittedName>
        <fullName evidence="1">Uncharacterized protein</fullName>
    </submittedName>
</protein>
<reference evidence="1 2" key="2">
    <citation type="submission" date="2014-09" db="EMBL/GenBank/DDBJ databases">
        <authorList>
            <consortium name="NBRP consortium"/>
            <person name="Sawabe T."/>
            <person name="Meirelles P."/>
            <person name="Nakanishi M."/>
            <person name="Sayaka M."/>
            <person name="Hattori M."/>
            <person name="Ohkuma M."/>
        </authorList>
    </citation>
    <scope>NUCLEOTIDE SEQUENCE [LARGE SCALE GENOMIC DNA]</scope>
    <source>
        <strain evidence="1 2">JCM 19240</strain>
    </source>
</reference>
<organism evidence="1 2">
    <name type="scientific">Vibrio maritimus</name>
    <dbReference type="NCBI Taxonomy" id="990268"/>
    <lineage>
        <taxon>Bacteria</taxon>
        <taxon>Pseudomonadati</taxon>
        <taxon>Pseudomonadota</taxon>
        <taxon>Gammaproteobacteria</taxon>
        <taxon>Vibrionales</taxon>
        <taxon>Vibrionaceae</taxon>
        <taxon>Vibrio</taxon>
    </lineage>
</organism>
<dbReference type="Proteomes" id="UP000029224">
    <property type="component" value="Unassembled WGS sequence"/>
</dbReference>
<evidence type="ECO:0000313" key="2">
    <source>
        <dbReference type="Proteomes" id="UP000029224"/>
    </source>
</evidence>
<evidence type="ECO:0000313" key="1">
    <source>
        <dbReference type="EMBL" id="GAL32740.1"/>
    </source>
</evidence>
<keyword evidence="2" id="KW-1185">Reference proteome</keyword>
<reference evidence="1 2" key="1">
    <citation type="submission" date="2014-09" db="EMBL/GenBank/DDBJ databases">
        <title>Vibrio maritimus JCM 19240. (C210) whole genome shotgun sequence.</title>
        <authorList>
            <person name="Sawabe T."/>
            <person name="Meirelles P."/>
            <person name="Nakanishi M."/>
            <person name="Sayaka M."/>
            <person name="Hattori M."/>
            <person name="Ohkuma M."/>
        </authorList>
    </citation>
    <scope>NUCLEOTIDE SEQUENCE [LARGE SCALE GENOMIC DNA]</scope>
    <source>
        <strain evidence="1 2">JCM 19240</strain>
    </source>
</reference>
<comment type="caution">
    <text evidence="1">The sequence shown here is derived from an EMBL/GenBank/DDBJ whole genome shotgun (WGS) entry which is preliminary data.</text>
</comment>
<gene>
    <name evidence="1" type="ORF">JCM19240_6172</name>
</gene>
<dbReference type="AlphaFoldDB" id="A0A090SY77"/>
<proteinExistence type="predicted"/>
<sequence length="43" mass="5020">MTTLTWQDVIGKEKQQAYLQQTLEFVEAQREAGKIIYSSKRCV</sequence>
<dbReference type="EMBL" id="BBMT01000002">
    <property type="protein sequence ID" value="GAL32740.1"/>
    <property type="molecule type" value="Genomic_DNA"/>
</dbReference>
<name>A0A090SY77_9VIBR</name>
<accession>A0A090SY77</accession>